<evidence type="ECO:0000313" key="9">
    <source>
        <dbReference type="Proteomes" id="UP000555564"/>
    </source>
</evidence>
<keyword evidence="9" id="KW-1185">Reference proteome</keyword>
<evidence type="ECO:0000259" key="7">
    <source>
        <dbReference type="SMART" id="SM00704"/>
    </source>
</evidence>
<dbReference type="CDD" id="cd03789">
    <property type="entry name" value="GT9_LPS_heptosyltransferase"/>
    <property type="match status" value="1"/>
</dbReference>
<protein>
    <submittedName>
        <fullName evidence="8">ADP-heptose:LPS heptosyltransferase/CDGSH-type Zn-finger protein</fullName>
    </submittedName>
</protein>
<evidence type="ECO:0000256" key="1">
    <source>
        <dbReference type="ARBA" id="ARBA00022676"/>
    </source>
</evidence>
<evidence type="ECO:0000256" key="6">
    <source>
        <dbReference type="ARBA" id="ARBA00023014"/>
    </source>
</evidence>
<dbReference type="GO" id="GO:0051537">
    <property type="term" value="F:2 iron, 2 sulfur cluster binding"/>
    <property type="evidence" value="ECO:0007669"/>
    <property type="project" value="UniProtKB-KW"/>
</dbReference>
<dbReference type="GO" id="GO:0046872">
    <property type="term" value="F:metal ion binding"/>
    <property type="evidence" value="ECO:0007669"/>
    <property type="project" value="UniProtKB-KW"/>
</dbReference>
<accession>A0A7X0M5H6</accession>
<name>A0A7X0M5H6_9ACTN</name>
<dbReference type="InterPro" id="IPR018967">
    <property type="entry name" value="FeS-contain_CDGSH-typ"/>
</dbReference>
<reference evidence="8 9" key="1">
    <citation type="submission" date="2020-08" db="EMBL/GenBank/DDBJ databases">
        <title>Sequencing the genomes of 1000 actinobacteria strains.</title>
        <authorList>
            <person name="Klenk H.-P."/>
        </authorList>
    </citation>
    <scope>NUCLEOTIDE SEQUENCE [LARGE SCALE GENOMIC DNA]</scope>
    <source>
        <strain evidence="8 9">DSM 44936</strain>
    </source>
</reference>
<dbReference type="Pfam" id="PF09360">
    <property type="entry name" value="zf-CDGSH"/>
    <property type="match status" value="1"/>
</dbReference>
<keyword evidence="4" id="KW-0479">Metal-binding</keyword>
<dbReference type="EMBL" id="JACHIU010000001">
    <property type="protein sequence ID" value="MBB6472683.1"/>
    <property type="molecule type" value="Genomic_DNA"/>
</dbReference>
<dbReference type="Proteomes" id="UP000555564">
    <property type="component" value="Unassembled WGS sequence"/>
</dbReference>
<gene>
    <name evidence="8" type="ORF">BJ992_002114</name>
</gene>
<dbReference type="PANTHER" id="PTHR30160:SF1">
    <property type="entry name" value="LIPOPOLYSACCHARIDE 1,2-N-ACETYLGLUCOSAMINETRANSFERASE-RELATED"/>
    <property type="match status" value="1"/>
</dbReference>
<comment type="caution">
    <text evidence="8">The sequence shown here is derived from an EMBL/GenBank/DDBJ whole genome shotgun (WGS) entry which is preliminary data.</text>
</comment>
<dbReference type="GO" id="GO:0009244">
    <property type="term" value="P:lipopolysaccharide core region biosynthetic process"/>
    <property type="evidence" value="ECO:0007669"/>
    <property type="project" value="TreeGrafter"/>
</dbReference>
<organism evidence="8 9">
    <name type="scientific">Sphaerisporangium rubeum</name>
    <dbReference type="NCBI Taxonomy" id="321317"/>
    <lineage>
        <taxon>Bacteria</taxon>
        <taxon>Bacillati</taxon>
        <taxon>Actinomycetota</taxon>
        <taxon>Actinomycetes</taxon>
        <taxon>Streptosporangiales</taxon>
        <taxon>Streptosporangiaceae</taxon>
        <taxon>Sphaerisporangium</taxon>
    </lineage>
</organism>
<dbReference type="Gene3D" id="3.40.5.90">
    <property type="entry name" value="CDGSH iron-sulfur domain, mitoNEET-type"/>
    <property type="match status" value="1"/>
</dbReference>
<keyword evidence="5" id="KW-0408">Iron</keyword>
<dbReference type="Pfam" id="PF01075">
    <property type="entry name" value="Glyco_transf_9"/>
    <property type="match status" value="1"/>
</dbReference>
<dbReference type="GO" id="GO:0008713">
    <property type="term" value="F:ADP-heptose-lipopolysaccharide heptosyltransferase activity"/>
    <property type="evidence" value="ECO:0007669"/>
    <property type="project" value="TreeGrafter"/>
</dbReference>
<feature type="domain" description="Iron-binding zinc finger CDGSH type" evidence="7">
    <location>
        <begin position="335"/>
        <end position="379"/>
    </location>
</feature>
<dbReference type="GO" id="GO:0005829">
    <property type="term" value="C:cytosol"/>
    <property type="evidence" value="ECO:0007669"/>
    <property type="project" value="TreeGrafter"/>
</dbReference>
<proteinExistence type="predicted"/>
<keyword evidence="1" id="KW-0328">Glycosyltransferase</keyword>
<evidence type="ECO:0000256" key="3">
    <source>
        <dbReference type="ARBA" id="ARBA00022714"/>
    </source>
</evidence>
<dbReference type="InterPro" id="IPR042216">
    <property type="entry name" value="MitoNEET_CISD"/>
</dbReference>
<evidence type="ECO:0000313" key="8">
    <source>
        <dbReference type="EMBL" id="MBB6472683.1"/>
    </source>
</evidence>
<keyword evidence="3" id="KW-0001">2Fe-2S</keyword>
<dbReference type="InterPro" id="IPR002201">
    <property type="entry name" value="Glyco_trans_9"/>
</dbReference>
<evidence type="ECO:0000256" key="5">
    <source>
        <dbReference type="ARBA" id="ARBA00023004"/>
    </source>
</evidence>
<sequence>MMKGHQPSRPVLVALRGLGLGDLLTAVPALRALRRAFPEHRVALAAPAALAGLLPLIGAVDELLDVSGAGPVPCHAPDVAVNLHGAGPQSTAALLRTRPGRLLTHAHPLLPGTPGPPWDPGAHEVTRWCAMLGWHGVPADPADLSLTAPVSEVRGHVVVHPGAAYPARRWPPERFAEVVAALTRSGHRVLLTGGPAERPLAGEVAALARDRGATRTEVVAGRTDVAELAALVGAARLVICGDTGVAHLATALGTPSVVIFGPVSPALWGPSGRAAHIALWAGRSGDPHGDVPGEGLLEIGVADVLAAATGLLARAGEETDPVTVTLCEDGPLLVRGPFTIVTRDGRAVGPGRSTVALCRCGRSRVKPFCDGSHKAAGFRAPGEPAADA</sequence>
<evidence type="ECO:0000256" key="4">
    <source>
        <dbReference type="ARBA" id="ARBA00022723"/>
    </source>
</evidence>
<dbReference type="SUPFAM" id="SSF53756">
    <property type="entry name" value="UDP-Glycosyltransferase/glycogen phosphorylase"/>
    <property type="match status" value="1"/>
</dbReference>
<evidence type="ECO:0000256" key="2">
    <source>
        <dbReference type="ARBA" id="ARBA00022679"/>
    </source>
</evidence>
<dbReference type="SMART" id="SM00704">
    <property type="entry name" value="ZnF_CDGSH"/>
    <property type="match status" value="1"/>
</dbReference>
<dbReference type="Gene3D" id="3.40.50.2000">
    <property type="entry name" value="Glycogen Phosphorylase B"/>
    <property type="match status" value="2"/>
</dbReference>
<dbReference type="InterPro" id="IPR051199">
    <property type="entry name" value="LPS_LOS_Heptosyltrfase"/>
</dbReference>
<dbReference type="PANTHER" id="PTHR30160">
    <property type="entry name" value="TETRAACYLDISACCHARIDE 4'-KINASE-RELATED"/>
    <property type="match status" value="1"/>
</dbReference>
<dbReference type="RefSeq" id="WP_184979957.1">
    <property type="nucleotide sequence ID" value="NZ_JACHIU010000001.1"/>
</dbReference>
<keyword evidence="2 8" id="KW-0808">Transferase</keyword>
<dbReference type="AlphaFoldDB" id="A0A7X0M5H6"/>
<keyword evidence="6" id="KW-0411">Iron-sulfur</keyword>